<evidence type="ECO:0000313" key="4">
    <source>
        <dbReference type="EMBL" id="SBS66642.1"/>
    </source>
</evidence>
<accession>A0A1C3IYY8</accession>
<feature type="domain" description="DUF3658" evidence="2">
    <location>
        <begin position="161"/>
        <end position="247"/>
    </location>
</feature>
<dbReference type="Proteomes" id="UP000092876">
    <property type="component" value="Unassembled WGS sequence"/>
</dbReference>
<dbReference type="EMBL" id="FLQP01000049">
    <property type="protein sequence ID" value="SBS66642.1"/>
    <property type="molecule type" value="Genomic_DNA"/>
</dbReference>
<dbReference type="Pfam" id="PF08874">
    <property type="entry name" value="DUF1835"/>
    <property type="match status" value="1"/>
</dbReference>
<organism evidence="4 5">
    <name type="scientific">Vibrio atlanticus</name>
    <dbReference type="NCBI Taxonomy" id="693153"/>
    <lineage>
        <taxon>Bacteria</taxon>
        <taxon>Pseudomonadati</taxon>
        <taxon>Pseudomonadota</taxon>
        <taxon>Gammaproteobacteria</taxon>
        <taxon>Vibrionales</taxon>
        <taxon>Vibrionaceae</taxon>
        <taxon>Vibrio</taxon>
    </lineage>
</organism>
<gene>
    <name evidence="3" type="ORF">ACED57_22715</name>
    <name evidence="4" type="ORF">VAT7223_03283</name>
</gene>
<dbReference type="Pfam" id="PF12395">
    <property type="entry name" value="DUF3658"/>
    <property type="match status" value="1"/>
</dbReference>
<evidence type="ECO:0000259" key="1">
    <source>
        <dbReference type="Pfam" id="PF08874"/>
    </source>
</evidence>
<evidence type="ECO:0000313" key="3">
    <source>
        <dbReference type="EMBL" id="MEZ8055918.1"/>
    </source>
</evidence>
<protein>
    <submittedName>
        <fullName evidence="3">DUF3658 domain-containing protein</fullName>
    </submittedName>
</protein>
<sequence>MTLRKVTHFVTGGAAAGILNYLLAPDEKKRVVELSDPLTYGPLNNYGTQQGDALRSNWFRGVCDLINDPDLWPWLAGHIGLPILQSYQNLECDGDYVVWVGQSVDEQLMLRALCSVLPEQRLFLADVTTGKLSKDTMPIVGACSAEELTTVIPVPLDIFQQVKLAKEWDSLLVSRDMVRTWNGSAIVSHDETFFDAALLAAIGPRVCVAAVVIGRVLGDYVGQVGDTFLCYRLRVLILRKIVRSVGEGPFFRRQLSRAL</sequence>
<dbReference type="InterPro" id="IPR014973">
    <property type="entry name" value="DUF1835"/>
</dbReference>
<name>A0A1C3IYY8_9VIBR</name>
<dbReference type="EMBL" id="JBGOOL010000113">
    <property type="protein sequence ID" value="MEZ8055918.1"/>
    <property type="molecule type" value="Genomic_DNA"/>
</dbReference>
<dbReference type="Proteomes" id="UP001569175">
    <property type="component" value="Unassembled WGS sequence"/>
</dbReference>
<evidence type="ECO:0000313" key="5">
    <source>
        <dbReference type="Proteomes" id="UP000092876"/>
    </source>
</evidence>
<evidence type="ECO:0000313" key="6">
    <source>
        <dbReference type="Proteomes" id="UP001569175"/>
    </source>
</evidence>
<dbReference type="AlphaFoldDB" id="A0A1C3IYY8"/>
<dbReference type="GeneID" id="94231613"/>
<keyword evidence="6" id="KW-1185">Reference proteome</keyword>
<reference evidence="4" key="1">
    <citation type="submission" date="2016-06" db="EMBL/GenBank/DDBJ databases">
        <authorList>
            <person name="Kjaerup R.B."/>
            <person name="Dalgaard T.S."/>
            <person name="Juul-Madsen H.R."/>
        </authorList>
    </citation>
    <scope>NUCLEOTIDE SEQUENCE [LARGE SCALE GENOMIC DNA]</scope>
    <source>
        <strain evidence="4">CECT 7223</strain>
    </source>
</reference>
<evidence type="ECO:0000259" key="2">
    <source>
        <dbReference type="Pfam" id="PF12395"/>
    </source>
</evidence>
<reference evidence="3 6" key="3">
    <citation type="submission" date="2024-06" db="EMBL/GenBank/DDBJ databases">
        <authorList>
            <person name="Steensen K."/>
            <person name="Seneca J."/>
            <person name="Bartlau N."/>
            <person name="Yu A.X."/>
            <person name="Polz M.F."/>
        </authorList>
    </citation>
    <scope>NUCLEOTIDE SEQUENCE [LARGE SCALE GENOMIC DNA]</scope>
    <source>
        <strain evidence="3 6">1F9</strain>
    </source>
</reference>
<feature type="domain" description="DUF1835" evidence="1">
    <location>
        <begin position="8"/>
        <end position="121"/>
    </location>
</feature>
<dbReference type="InterPro" id="IPR022123">
    <property type="entry name" value="DUF3658"/>
</dbReference>
<dbReference type="RefSeq" id="WP_017098419.1">
    <property type="nucleotide sequence ID" value="NZ_AP025460.1"/>
</dbReference>
<proteinExistence type="predicted"/>
<reference evidence="5" key="2">
    <citation type="submission" date="2016-06" db="EMBL/GenBank/DDBJ databases">
        <authorList>
            <person name="Rodrigo-Torres Lidia"/>
            <person name="Arahal R.David."/>
        </authorList>
    </citation>
    <scope>NUCLEOTIDE SEQUENCE [LARGE SCALE GENOMIC DNA]</scope>
    <source>
        <strain evidence="5">CECT 7223</strain>
    </source>
</reference>